<evidence type="ECO:0000256" key="6">
    <source>
        <dbReference type="ARBA" id="ARBA00022989"/>
    </source>
</evidence>
<sequence>MNGRKQALPVDKALVLLRILAFVKFLLPFLIVHPAYELHRDEFLYLAEARHLDWGYLEAPPLLSLLAWVSLLSGDHEFWVRLWPAIFGALTFLLAGKIVLRLGGKGPALFLLFLAFIFTAFLRLHFLFQPNFLDVFFWTLAAYWVFRYIDRQENKFIYLLGFTAGLGFLSKYSVAIFLLALAVALALSPQRKLFAGKHLYLAALTGLLIFLPNLIWQYLHNFPVLHHMEELHETQLRHVSPLSFLSEQLLMTLPVFFIWLTGLCYTFFHTEGKKYIVFGWTFLLVMILLILFQGKGYYALGIYPVLLALGAFRLEQMSQSRRWIRYAGISFILLAGMPLIPVLLPIWAPPRLAQYYQDTGLGQTGILQWEDLRDHALPQDFADMLGRKELLQKTVAALREIPAPEQKNTIILCDNYGQAGALNYYGYRSGLPQAISVSASFLLWVPDYRNIAHIIRIGDGGPEDAGLQGLFAEVTVTDSITAPMAREFGTKIRWFRSADSSVTPLLNEAVKKMQQRFR</sequence>
<feature type="transmembrane region" description="Helical" evidence="8">
    <location>
        <begin position="298"/>
        <end position="314"/>
    </location>
</feature>
<evidence type="ECO:0000256" key="5">
    <source>
        <dbReference type="ARBA" id="ARBA00022692"/>
    </source>
</evidence>
<feature type="transmembrane region" description="Helical" evidence="8">
    <location>
        <begin position="199"/>
        <end position="219"/>
    </location>
</feature>
<feature type="domain" description="Glycosyltransferase RgtA/B/C/D-like" evidence="9">
    <location>
        <begin position="60"/>
        <end position="216"/>
    </location>
</feature>
<dbReference type="EMBL" id="SMAD01000006">
    <property type="protein sequence ID" value="TCS86875.1"/>
    <property type="molecule type" value="Genomic_DNA"/>
</dbReference>
<name>A0A4R3KRG4_9SPHI</name>
<evidence type="ECO:0000256" key="3">
    <source>
        <dbReference type="ARBA" id="ARBA00022676"/>
    </source>
</evidence>
<dbReference type="RefSeq" id="WP_132129431.1">
    <property type="nucleotide sequence ID" value="NZ_CP042432.1"/>
</dbReference>
<feature type="transmembrane region" description="Helical" evidence="8">
    <location>
        <begin position="12"/>
        <end position="36"/>
    </location>
</feature>
<keyword evidence="6 8" id="KW-1133">Transmembrane helix</keyword>
<dbReference type="OrthoDB" id="9813729at2"/>
<keyword evidence="4 10" id="KW-0808">Transferase</keyword>
<dbReference type="GO" id="GO:0005886">
    <property type="term" value="C:plasma membrane"/>
    <property type="evidence" value="ECO:0007669"/>
    <property type="project" value="UniProtKB-SubCell"/>
</dbReference>
<evidence type="ECO:0000259" key="9">
    <source>
        <dbReference type="Pfam" id="PF13231"/>
    </source>
</evidence>
<feature type="transmembrane region" description="Helical" evidence="8">
    <location>
        <begin position="156"/>
        <end position="187"/>
    </location>
</feature>
<keyword evidence="5 8" id="KW-0812">Transmembrane</keyword>
<gene>
    <name evidence="10" type="ORF">EDD80_106186</name>
</gene>
<evidence type="ECO:0000256" key="8">
    <source>
        <dbReference type="SAM" id="Phobius"/>
    </source>
</evidence>
<evidence type="ECO:0000256" key="1">
    <source>
        <dbReference type="ARBA" id="ARBA00004651"/>
    </source>
</evidence>
<dbReference type="GO" id="GO:0009103">
    <property type="term" value="P:lipopolysaccharide biosynthetic process"/>
    <property type="evidence" value="ECO:0007669"/>
    <property type="project" value="UniProtKB-ARBA"/>
</dbReference>
<proteinExistence type="predicted"/>
<evidence type="ECO:0000256" key="2">
    <source>
        <dbReference type="ARBA" id="ARBA00022475"/>
    </source>
</evidence>
<protein>
    <submittedName>
        <fullName evidence="10">Dolichyl-phosphate-mannose-protein mannosyltransferase</fullName>
    </submittedName>
</protein>
<keyword evidence="2" id="KW-1003">Cell membrane</keyword>
<reference evidence="10 11" key="1">
    <citation type="submission" date="2019-03" db="EMBL/GenBank/DDBJ databases">
        <title>Genomic Encyclopedia of Type Strains, Phase IV (KMG-IV): sequencing the most valuable type-strain genomes for metagenomic binning, comparative biology and taxonomic classification.</title>
        <authorList>
            <person name="Goeker M."/>
        </authorList>
    </citation>
    <scope>NUCLEOTIDE SEQUENCE [LARGE SCALE GENOMIC DNA]</scope>
    <source>
        <strain evidence="10 11">DSM 21100</strain>
    </source>
</reference>
<evidence type="ECO:0000256" key="7">
    <source>
        <dbReference type="ARBA" id="ARBA00023136"/>
    </source>
</evidence>
<dbReference type="AlphaFoldDB" id="A0A4R3KRG4"/>
<feature type="transmembrane region" description="Helical" evidence="8">
    <location>
        <begin position="108"/>
        <end position="128"/>
    </location>
</feature>
<feature type="transmembrane region" description="Helical" evidence="8">
    <location>
        <begin position="249"/>
        <end position="268"/>
    </location>
</feature>
<feature type="transmembrane region" description="Helical" evidence="8">
    <location>
        <begin position="78"/>
        <end position="96"/>
    </location>
</feature>
<feature type="transmembrane region" description="Helical" evidence="8">
    <location>
        <begin position="326"/>
        <end position="348"/>
    </location>
</feature>
<evidence type="ECO:0000256" key="4">
    <source>
        <dbReference type="ARBA" id="ARBA00022679"/>
    </source>
</evidence>
<organism evidence="10 11">
    <name type="scientific">Anseongella ginsenosidimutans</name>
    <dbReference type="NCBI Taxonomy" id="496056"/>
    <lineage>
        <taxon>Bacteria</taxon>
        <taxon>Pseudomonadati</taxon>
        <taxon>Bacteroidota</taxon>
        <taxon>Sphingobacteriia</taxon>
        <taxon>Sphingobacteriales</taxon>
        <taxon>Sphingobacteriaceae</taxon>
        <taxon>Anseongella</taxon>
    </lineage>
</organism>
<keyword evidence="11" id="KW-1185">Reference proteome</keyword>
<accession>A0A4R3KRG4</accession>
<dbReference type="Proteomes" id="UP000295807">
    <property type="component" value="Unassembled WGS sequence"/>
</dbReference>
<dbReference type="Pfam" id="PF13231">
    <property type="entry name" value="PMT_2"/>
    <property type="match status" value="1"/>
</dbReference>
<evidence type="ECO:0000313" key="11">
    <source>
        <dbReference type="Proteomes" id="UP000295807"/>
    </source>
</evidence>
<dbReference type="InterPro" id="IPR038731">
    <property type="entry name" value="RgtA/B/C-like"/>
</dbReference>
<dbReference type="GO" id="GO:0016763">
    <property type="term" value="F:pentosyltransferase activity"/>
    <property type="evidence" value="ECO:0007669"/>
    <property type="project" value="TreeGrafter"/>
</dbReference>
<comment type="subcellular location">
    <subcellularLocation>
        <location evidence="1">Cell membrane</location>
        <topology evidence="1">Multi-pass membrane protein</topology>
    </subcellularLocation>
</comment>
<keyword evidence="7 8" id="KW-0472">Membrane</keyword>
<feature type="transmembrane region" description="Helical" evidence="8">
    <location>
        <begin position="275"/>
        <end position="292"/>
    </location>
</feature>
<evidence type="ECO:0000313" key="10">
    <source>
        <dbReference type="EMBL" id="TCS86875.1"/>
    </source>
</evidence>
<dbReference type="PANTHER" id="PTHR33908">
    <property type="entry name" value="MANNOSYLTRANSFERASE YKCB-RELATED"/>
    <property type="match status" value="1"/>
</dbReference>
<comment type="caution">
    <text evidence="10">The sequence shown here is derived from an EMBL/GenBank/DDBJ whole genome shotgun (WGS) entry which is preliminary data.</text>
</comment>
<dbReference type="InterPro" id="IPR050297">
    <property type="entry name" value="LipidA_mod_glycosyltrf_83"/>
</dbReference>
<keyword evidence="3 10" id="KW-0328">Glycosyltransferase</keyword>
<dbReference type="PANTHER" id="PTHR33908:SF11">
    <property type="entry name" value="MEMBRANE PROTEIN"/>
    <property type="match status" value="1"/>
</dbReference>